<dbReference type="EMBL" id="OQ829281">
    <property type="protein sequence ID" value="WHS68351.1"/>
    <property type="molecule type" value="Genomic_DNA"/>
</dbReference>
<dbReference type="InterPro" id="IPR011105">
    <property type="entry name" value="Cell_wall_hydrolase_SleB"/>
</dbReference>
<evidence type="ECO:0000259" key="1">
    <source>
        <dbReference type="Pfam" id="PF07486"/>
    </source>
</evidence>
<organism evidence="2 3">
    <name type="scientific">phage PKM.Lu.22.1</name>
    <dbReference type="NCBI Taxonomy" id="3049197"/>
    <lineage>
        <taxon>Viruses</taxon>
        <taxon>Duplodnaviria</taxon>
        <taxon>Heunggongvirae</taxon>
        <taxon>Uroviricota</taxon>
        <taxon>Caudoviricetes</taxon>
        <taxon>Grimontviridae</taxon>
    </lineage>
</organism>
<name>A0AAF0KYF0_9CAUD</name>
<sequence length="150" mass="17301">MSFAACLLALTLTIYTEAGGEGDKGMELVADVIATRVTDERYPDTACKVVLQKSQFDWTKRLKHKDFNGLLTMQKKVFKTHPQTSQEKAAYAQAMFLASKVMKPGYKPKYRYTHFYSGTDRPYWAKGKKAFKYRNHYFLKLHKPKGKSNE</sequence>
<dbReference type="Gene3D" id="1.10.10.2520">
    <property type="entry name" value="Cell wall hydrolase SleB, domain 1"/>
    <property type="match status" value="1"/>
</dbReference>
<dbReference type="GO" id="GO:0016787">
    <property type="term" value="F:hydrolase activity"/>
    <property type="evidence" value="ECO:0007669"/>
    <property type="project" value="InterPro"/>
</dbReference>
<keyword evidence="3" id="KW-1185">Reference proteome</keyword>
<evidence type="ECO:0000313" key="3">
    <source>
        <dbReference type="Proteomes" id="UP001223176"/>
    </source>
</evidence>
<feature type="domain" description="Cell wall hydrolase SleB" evidence="1">
    <location>
        <begin position="20"/>
        <end position="138"/>
    </location>
</feature>
<protein>
    <recommendedName>
        <fullName evidence="1">Cell wall hydrolase SleB domain-containing protein</fullName>
    </recommendedName>
</protein>
<evidence type="ECO:0000313" key="2">
    <source>
        <dbReference type="EMBL" id="WHS68351.1"/>
    </source>
</evidence>
<dbReference type="Pfam" id="PF07486">
    <property type="entry name" value="Hydrolase_2"/>
    <property type="match status" value="1"/>
</dbReference>
<accession>A0AAF0KYF0</accession>
<dbReference type="InterPro" id="IPR042047">
    <property type="entry name" value="SleB_dom1"/>
</dbReference>
<proteinExistence type="predicted"/>
<dbReference type="Proteomes" id="UP001223176">
    <property type="component" value="Segment"/>
</dbReference>
<reference evidence="2" key="1">
    <citation type="submission" date="2023-04" db="EMBL/GenBank/DDBJ databases">
        <title>Isolation and Characterization of Novel Plasmid-specific Phages Infecting Bacteria Carrying Diverse Conjugative Plasmids.</title>
        <authorList>
            <person name="Parra B."/>
            <person name="Cockx B."/>
            <person name="Lutz V.T."/>
            <person name="Bronsted L."/>
            <person name="Smets B.F."/>
            <person name="Dechesne A."/>
        </authorList>
    </citation>
    <scope>NUCLEOTIDE SEQUENCE</scope>
</reference>